<evidence type="ECO:0000256" key="2">
    <source>
        <dbReference type="SAM" id="Phobius"/>
    </source>
</evidence>
<organism evidence="3 4">
    <name type="scientific">Bacillus thuringiensis</name>
    <dbReference type="NCBI Taxonomy" id="1428"/>
    <lineage>
        <taxon>Bacteria</taxon>
        <taxon>Bacillati</taxon>
        <taxon>Bacillota</taxon>
        <taxon>Bacilli</taxon>
        <taxon>Bacillales</taxon>
        <taxon>Bacillaceae</taxon>
        <taxon>Bacillus</taxon>
        <taxon>Bacillus cereus group</taxon>
    </lineage>
</organism>
<dbReference type="AlphaFoldDB" id="A0A9X6WGB3"/>
<protein>
    <submittedName>
        <fullName evidence="3">Uncharacterized protein</fullName>
    </submittedName>
</protein>
<accession>A0A9X6WGB3</accession>
<evidence type="ECO:0000313" key="4">
    <source>
        <dbReference type="Proteomes" id="UP000224003"/>
    </source>
</evidence>
<evidence type="ECO:0000313" key="3">
    <source>
        <dbReference type="EMBL" id="PFJ24631.1"/>
    </source>
</evidence>
<keyword evidence="2" id="KW-1133">Transmembrane helix</keyword>
<dbReference type="EMBL" id="NUVX01000130">
    <property type="protein sequence ID" value="PFJ24631.1"/>
    <property type="molecule type" value="Genomic_DNA"/>
</dbReference>
<sequence length="243" mass="27936">MFNLDSLIYFQIIGALLSMFSFIIFTSAVKAAPEIIKNFNGENDSKQGNLMNINNSIYKDSVQNSAYVEEIEHNDEKDAFEETDKLNKHNVFTRIFKRETTTNNISSATDEDSSTENNVIETSNNDQTSELNNTEIEDYDDDFLLEDTEEKNEYIPTIDENIDEDVFEYFPHEQRGITIFSKEDVSDVEIGDLKELISTIKEEFSVEKNVNVNDLISEGNIITDEEVKNLSYENLKKTLVNNK</sequence>
<keyword evidence="2" id="KW-0472">Membrane</keyword>
<feature type="region of interest" description="Disordered" evidence="1">
    <location>
        <begin position="103"/>
        <end position="132"/>
    </location>
</feature>
<proteinExistence type="predicted"/>
<evidence type="ECO:0000256" key="1">
    <source>
        <dbReference type="SAM" id="MobiDB-lite"/>
    </source>
</evidence>
<name>A0A9X6WGB3_BACTU</name>
<keyword evidence="2" id="KW-0812">Transmembrane</keyword>
<dbReference type="RefSeq" id="WP_098517951.1">
    <property type="nucleotide sequence ID" value="NZ_NUVX01000130.1"/>
</dbReference>
<feature type="transmembrane region" description="Helical" evidence="2">
    <location>
        <begin position="6"/>
        <end position="29"/>
    </location>
</feature>
<feature type="compositionally biased region" description="Polar residues" evidence="1">
    <location>
        <begin position="115"/>
        <end position="132"/>
    </location>
</feature>
<reference evidence="3 4" key="1">
    <citation type="submission" date="2017-09" db="EMBL/GenBank/DDBJ databases">
        <title>Large-scale bioinformatics analysis of Bacillus genomes uncovers conserved roles of natural products in bacterial physiology.</title>
        <authorList>
            <consortium name="Agbiome Team Llc"/>
            <person name="Bleich R.M."/>
            <person name="Grubbs K.J."/>
            <person name="Santa Maria K.C."/>
            <person name="Allen S.E."/>
            <person name="Farag S."/>
            <person name="Shank E.A."/>
            <person name="Bowers A."/>
        </authorList>
    </citation>
    <scope>NUCLEOTIDE SEQUENCE [LARGE SCALE GENOMIC DNA]</scope>
    <source>
        <strain evidence="3 4">AFS085496</strain>
    </source>
</reference>
<dbReference type="Proteomes" id="UP000224003">
    <property type="component" value="Unassembled WGS sequence"/>
</dbReference>
<comment type="caution">
    <text evidence="3">The sequence shown here is derived from an EMBL/GenBank/DDBJ whole genome shotgun (WGS) entry which is preliminary data.</text>
</comment>
<gene>
    <name evidence="3" type="ORF">COJ15_36455</name>
</gene>